<evidence type="ECO:0000313" key="1">
    <source>
        <dbReference type="EMBL" id="KIK02819.1"/>
    </source>
</evidence>
<name>A0A0C9XMR9_9AGAR</name>
<evidence type="ECO:0000313" key="2">
    <source>
        <dbReference type="Proteomes" id="UP000054477"/>
    </source>
</evidence>
<protein>
    <submittedName>
        <fullName evidence="1">Uncharacterized protein</fullName>
    </submittedName>
</protein>
<sequence length="94" mass="10736">MQTVRCESESYSGGEIEGLTGKVFGRNFDLVRMNWLFSEYCEPKLHMPRNPANLGFRPRMLAAAKRCRFESRCLMSRQESTISRGLVARVGSVM</sequence>
<dbReference type="HOGENOM" id="CLU_2386530_0_0_1"/>
<organism evidence="1 2">
    <name type="scientific">Laccaria amethystina LaAM-08-1</name>
    <dbReference type="NCBI Taxonomy" id="1095629"/>
    <lineage>
        <taxon>Eukaryota</taxon>
        <taxon>Fungi</taxon>
        <taxon>Dikarya</taxon>
        <taxon>Basidiomycota</taxon>
        <taxon>Agaricomycotina</taxon>
        <taxon>Agaricomycetes</taxon>
        <taxon>Agaricomycetidae</taxon>
        <taxon>Agaricales</taxon>
        <taxon>Agaricineae</taxon>
        <taxon>Hydnangiaceae</taxon>
        <taxon>Laccaria</taxon>
    </lineage>
</organism>
<proteinExistence type="predicted"/>
<gene>
    <name evidence="1" type="ORF">K443DRAFT_507892</name>
</gene>
<reference evidence="2" key="2">
    <citation type="submission" date="2015-01" db="EMBL/GenBank/DDBJ databases">
        <title>Evolutionary Origins and Diversification of the Mycorrhizal Mutualists.</title>
        <authorList>
            <consortium name="DOE Joint Genome Institute"/>
            <consortium name="Mycorrhizal Genomics Consortium"/>
            <person name="Kohler A."/>
            <person name="Kuo A."/>
            <person name="Nagy L.G."/>
            <person name="Floudas D."/>
            <person name="Copeland A."/>
            <person name="Barry K.W."/>
            <person name="Cichocki N."/>
            <person name="Veneault-Fourrey C."/>
            <person name="LaButti K."/>
            <person name="Lindquist E.A."/>
            <person name="Lipzen A."/>
            <person name="Lundell T."/>
            <person name="Morin E."/>
            <person name="Murat C."/>
            <person name="Riley R."/>
            <person name="Ohm R."/>
            <person name="Sun H."/>
            <person name="Tunlid A."/>
            <person name="Henrissat B."/>
            <person name="Grigoriev I.V."/>
            <person name="Hibbett D.S."/>
            <person name="Martin F."/>
        </authorList>
    </citation>
    <scope>NUCLEOTIDE SEQUENCE [LARGE SCALE GENOMIC DNA]</scope>
    <source>
        <strain evidence="2">LaAM-08-1</strain>
    </source>
</reference>
<dbReference type="EMBL" id="KN838587">
    <property type="protein sequence ID" value="KIK02819.1"/>
    <property type="molecule type" value="Genomic_DNA"/>
</dbReference>
<dbReference type="Proteomes" id="UP000054477">
    <property type="component" value="Unassembled WGS sequence"/>
</dbReference>
<keyword evidence="2" id="KW-1185">Reference proteome</keyword>
<accession>A0A0C9XMR9</accession>
<dbReference type="AlphaFoldDB" id="A0A0C9XMR9"/>
<reference evidence="1 2" key="1">
    <citation type="submission" date="2014-04" db="EMBL/GenBank/DDBJ databases">
        <authorList>
            <consortium name="DOE Joint Genome Institute"/>
            <person name="Kuo A."/>
            <person name="Kohler A."/>
            <person name="Nagy L.G."/>
            <person name="Floudas D."/>
            <person name="Copeland A."/>
            <person name="Barry K.W."/>
            <person name="Cichocki N."/>
            <person name="Veneault-Fourrey C."/>
            <person name="LaButti K."/>
            <person name="Lindquist E.A."/>
            <person name="Lipzen A."/>
            <person name="Lundell T."/>
            <person name="Morin E."/>
            <person name="Murat C."/>
            <person name="Sun H."/>
            <person name="Tunlid A."/>
            <person name="Henrissat B."/>
            <person name="Grigoriev I.V."/>
            <person name="Hibbett D.S."/>
            <person name="Martin F."/>
            <person name="Nordberg H.P."/>
            <person name="Cantor M.N."/>
            <person name="Hua S.X."/>
        </authorList>
    </citation>
    <scope>NUCLEOTIDE SEQUENCE [LARGE SCALE GENOMIC DNA]</scope>
    <source>
        <strain evidence="1 2">LaAM-08-1</strain>
    </source>
</reference>